<keyword evidence="3" id="KW-0815">Transposition</keyword>
<dbReference type="GO" id="GO:0003677">
    <property type="term" value="F:DNA binding"/>
    <property type="evidence" value="ECO:0007669"/>
    <property type="project" value="InterPro"/>
</dbReference>
<dbReference type="PANTHER" id="PTHR33293">
    <property type="entry name" value="INSERTION ELEMENT IS1 1 PROTEIN INSB-RELATED"/>
    <property type="match status" value="1"/>
</dbReference>
<name>A0A6B2JSV5_FRATU</name>
<evidence type="ECO:0000256" key="4">
    <source>
        <dbReference type="ARBA" id="ARBA00023172"/>
    </source>
</evidence>
<gene>
    <name evidence="6" type="ORF">FWI86_08220</name>
    <name evidence="5" type="ORF">FWJ04_07840</name>
</gene>
<dbReference type="GO" id="GO:0004803">
    <property type="term" value="F:transposase activity"/>
    <property type="evidence" value="ECO:0007669"/>
    <property type="project" value="InterPro"/>
</dbReference>
<dbReference type="InterPro" id="IPR051354">
    <property type="entry name" value="Transposase_27_IS1"/>
</dbReference>
<comment type="similarity">
    <text evidence="2">Belongs to the transposase 27 family.</text>
</comment>
<dbReference type="NCBIfam" id="NF033558">
    <property type="entry name" value="transpos_IS1"/>
    <property type="match status" value="1"/>
</dbReference>
<dbReference type="AlphaFoldDB" id="A0A6B2JSV5"/>
<dbReference type="Pfam" id="PF03400">
    <property type="entry name" value="DDE_Tnp_IS1"/>
    <property type="match status" value="1"/>
</dbReference>
<sequence length="146" mass="17210">MFYGFIAKLFGVRRTTIQNCLEQESDLLKDPAIEDNISEIEFDEMWNFIGSKKCWIIKAYDRRVGKTIIWVTVGRDNATFRRLYKKVQHLTNYNFYTDDWAAFVEVLPKKRHIIGKSGTVAIEKDNSNTRHNLARMTRRTKVISRS</sequence>
<accession>A0A6B2JSV5</accession>
<dbReference type="EMBL" id="JAAGKH010000070">
    <property type="protein sequence ID" value="NDR89497.1"/>
    <property type="molecule type" value="Genomic_DNA"/>
</dbReference>
<protein>
    <submittedName>
        <fullName evidence="6">IS1 family transposase</fullName>
    </submittedName>
</protein>
<evidence type="ECO:0000256" key="2">
    <source>
        <dbReference type="ARBA" id="ARBA00008841"/>
    </source>
</evidence>
<reference evidence="6" key="1">
    <citation type="submission" date="2019-08" db="EMBL/GenBank/DDBJ databases">
        <authorList>
            <person name="Busch A."/>
        </authorList>
    </citation>
    <scope>NUCLEOTIDE SEQUENCE</scope>
    <source>
        <strain evidence="6">15T0085</strain>
        <strain evidence="5">17T1429</strain>
    </source>
</reference>
<comment type="function">
    <text evidence="1">Absolutely required for transposition of IS1.</text>
</comment>
<comment type="caution">
    <text evidence="6">The sequence shown here is derived from an EMBL/GenBank/DDBJ whole genome shotgun (WGS) entry which is preliminary data.</text>
</comment>
<dbReference type="EMBL" id="JAAGJP010000067">
    <property type="protein sequence ID" value="NDS68964.1"/>
    <property type="molecule type" value="Genomic_DNA"/>
</dbReference>
<reference evidence="6" key="2">
    <citation type="submission" date="2020-02" db="EMBL/GenBank/DDBJ databases">
        <title>Using affinity propagation clustering for identifying bacterial clades and subclades with whole-genome sequences of Francisella tularensis.</title>
        <authorList>
            <person name="Homeier-Bachmann T."/>
            <person name="Abdel-Glil M.Y."/>
            <person name="Hackbart A."/>
            <person name="Hotzel H."/>
            <person name="Tomaso H."/>
        </authorList>
    </citation>
    <scope>NUCLEOTIDE SEQUENCE</scope>
    <source>
        <strain evidence="6">15T0085</strain>
        <strain evidence="5">17T1429</strain>
    </source>
</reference>
<evidence type="ECO:0000256" key="1">
    <source>
        <dbReference type="ARBA" id="ARBA00004091"/>
    </source>
</evidence>
<dbReference type="PANTHER" id="PTHR33293:SF1">
    <property type="entry name" value="INSERTION ELEMENT IS1 1 PROTEIN INSB-RELATED"/>
    <property type="match status" value="1"/>
</dbReference>
<evidence type="ECO:0000313" key="5">
    <source>
        <dbReference type="EMBL" id="NDR89497.1"/>
    </source>
</evidence>
<dbReference type="InterPro" id="IPR005063">
    <property type="entry name" value="Transposase_27"/>
</dbReference>
<keyword evidence="4" id="KW-0233">DNA recombination</keyword>
<evidence type="ECO:0000256" key="3">
    <source>
        <dbReference type="ARBA" id="ARBA00022578"/>
    </source>
</evidence>
<evidence type="ECO:0000313" key="6">
    <source>
        <dbReference type="EMBL" id="NDS68964.1"/>
    </source>
</evidence>
<dbReference type="GO" id="GO:0006313">
    <property type="term" value="P:DNA transposition"/>
    <property type="evidence" value="ECO:0007669"/>
    <property type="project" value="InterPro"/>
</dbReference>
<organism evidence="6">
    <name type="scientific">Francisella tularensis subsp. holarctica</name>
    <dbReference type="NCBI Taxonomy" id="119857"/>
    <lineage>
        <taxon>Bacteria</taxon>
        <taxon>Pseudomonadati</taxon>
        <taxon>Pseudomonadota</taxon>
        <taxon>Gammaproteobacteria</taxon>
        <taxon>Thiotrichales</taxon>
        <taxon>Francisellaceae</taxon>
        <taxon>Francisella</taxon>
    </lineage>
</organism>
<proteinExistence type="inferred from homology"/>
<dbReference type="RefSeq" id="WP_109235215.1">
    <property type="nucleotide sequence ID" value="NZ_CP009693.1"/>
</dbReference>